<proteinExistence type="predicted"/>
<protein>
    <submittedName>
        <fullName evidence="1">Uncharacterized protein</fullName>
    </submittedName>
</protein>
<evidence type="ECO:0000313" key="1">
    <source>
        <dbReference type="EMBL" id="QHS98174.1"/>
    </source>
</evidence>
<dbReference type="AlphaFoldDB" id="A0A6C0C304"/>
<dbReference type="EMBL" id="MN739312">
    <property type="protein sequence ID" value="QHS98174.1"/>
    <property type="molecule type" value="Genomic_DNA"/>
</dbReference>
<sequence length="85" mass="9811">MRNPISVACGILELIPDEQTEFISDIHLYVTDLKFVAPEVLGKDPKHWHKFGQILNKYISQDDYDNTEWCKGVINIFTDPNYAVV</sequence>
<organism evidence="1">
    <name type="scientific">viral metagenome</name>
    <dbReference type="NCBI Taxonomy" id="1070528"/>
    <lineage>
        <taxon>unclassified sequences</taxon>
        <taxon>metagenomes</taxon>
        <taxon>organismal metagenomes</taxon>
    </lineage>
</organism>
<name>A0A6C0C304_9ZZZZ</name>
<reference evidence="1" key="1">
    <citation type="journal article" date="2020" name="Nature">
        <title>Giant virus diversity and host interactions through global metagenomics.</title>
        <authorList>
            <person name="Schulz F."/>
            <person name="Roux S."/>
            <person name="Paez-Espino D."/>
            <person name="Jungbluth S."/>
            <person name="Walsh D.A."/>
            <person name="Denef V.J."/>
            <person name="McMahon K.D."/>
            <person name="Konstantinidis K.T."/>
            <person name="Eloe-Fadrosh E.A."/>
            <person name="Kyrpides N.C."/>
            <person name="Woyke T."/>
        </authorList>
    </citation>
    <scope>NUCLEOTIDE SEQUENCE</scope>
    <source>
        <strain evidence="1">GVMAG-M-3300020182-84</strain>
    </source>
</reference>
<accession>A0A6C0C304</accession>